<protein>
    <submittedName>
        <fullName evidence="1">Glycosyltransferase</fullName>
    </submittedName>
</protein>
<evidence type="ECO:0000313" key="1">
    <source>
        <dbReference type="EMBL" id="SUM34957.1"/>
    </source>
</evidence>
<keyword evidence="1" id="KW-0808">Transferase</keyword>
<accession>A0A380FL61</accession>
<proteinExistence type="predicted"/>
<evidence type="ECO:0000313" key="2">
    <source>
        <dbReference type="Proteomes" id="UP000255277"/>
    </source>
</evidence>
<dbReference type="EMBL" id="UHDK01000001">
    <property type="protein sequence ID" value="SUM34957.1"/>
    <property type="molecule type" value="Genomic_DNA"/>
</dbReference>
<dbReference type="AlphaFoldDB" id="A0A380FL61"/>
<sequence length="49" mass="6116">MLADKSYYYATRREGEHMEWLLMWRPKDYYQAMQQIVRAIVHSKTLNRH</sequence>
<organism evidence="1 2">
    <name type="scientific">Staphylococcus gallinarum</name>
    <dbReference type="NCBI Taxonomy" id="1293"/>
    <lineage>
        <taxon>Bacteria</taxon>
        <taxon>Bacillati</taxon>
        <taxon>Bacillota</taxon>
        <taxon>Bacilli</taxon>
        <taxon>Bacillales</taxon>
        <taxon>Staphylococcaceae</taxon>
        <taxon>Staphylococcus</taxon>
    </lineage>
</organism>
<name>A0A380FL61_STAGA</name>
<dbReference type="Proteomes" id="UP000255277">
    <property type="component" value="Unassembled WGS sequence"/>
</dbReference>
<reference evidence="1 2" key="1">
    <citation type="submission" date="2018-06" db="EMBL/GenBank/DDBJ databases">
        <authorList>
            <consortium name="Pathogen Informatics"/>
            <person name="Doyle S."/>
        </authorList>
    </citation>
    <scope>NUCLEOTIDE SEQUENCE [LARGE SCALE GENOMIC DNA]</scope>
    <source>
        <strain evidence="1 2">NCTC12195</strain>
    </source>
</reference>
<dbReference type="GO" id="GO:0016740">
    <property type="term" value="F:transferase activity"/>
    <property type="evidence" value="ECO:0007669"/>
    <property type="project" value="UniProtKB-KW"/>
</dbReference>
<gene>
    <name evidence="1" type="ORF">NCTC12195_04485</name>
</gene>